<dbReference type="NCBIfam" id="TIGR01451">
    <property type="entry name" value="B_ant_repeat"/>
    <property type="match status" value="1"/>
</dbReference>
<dbReference type="OrthoDB" id="9787at2157"/>
<dbReference type="NCBIfam" id="TIGR03024">
    <property type="entry name" value="arch_PEF_CTERM"/>
    <property type="match status" value="1"/>
</dbReference>
<keyword evidence="6" id="KW-1185">Reference proteome</keyword>
<dbReference type="Proteomes" id="UP000001979">
    <property type="component" value="Chromosome"/>
</dbReference>
<accession>Q12ZP5</accession>
<dbReference type="InterPro" id="IPR001434">
    <property type="entry name" value="OmcB-like_DUF11"/>
</dbReference>
<evidence type="ECO:0000256" key="1">
    <source>
        <dbReference type="SAM" id="MobiDB-lite"/>
    </source>
</evidence>
<proteinExistence type="predicted"/>
<name>Q12ZP5_METBU</name>
<keyword evidence="2" id="KW-0812">Transmembrane</keyword>
<dbReference type="PANTHER" id="PTHR47197:SF3">
    <property type="entry name" value="DIHYDRO-HEME D1 DEHYDROGENASE"/>
    <property type="match status" value="1"/>
</dbReference>
<dbReference type="EMBL" id="CP000300">
    <property type="protein sequence ID" value="ABE51081.1"/>
    <property type="molecule type" value="Genomic_DNA"/>
</dbReference>
<dbReference type="RefSeq" id="WP_011498245.1">
    <property type="nucleotide sequence ID" value="NC_007955.1"/>
</dbReference>
<keyword evidence="2" id="KW-0472">Membrane</keyword>
<dbReference type="HOGENOM" id="CLU_616249_0_0_2"/>
<feature type="domain" description="PEF-CTERM protein sorting" evidence="4">
    <location>
        <begin position="418"/>
        <end position="442"/>
    </location>
</feature>
<evidence type="ECO:0000259" key="4">
    <source>
        <dbReference type="Pfam" id="PF26596"/>
    </source>
</evidence>
<feature type="region of interest" description="Disordered" evidence="1">
    <location>
        <begin position="391"/>
        <end position="415"/>
    </location>
</feature>
<evidence type="ECO:0000259" key="3">
    <source>
        <dbReference type="Pfam" id="PF01345"/>
    </source>
</evidence>
<dbReference type="Gene3D" id="2.60.40.1170">
    <property type="entry name" value="Mu homology domain, subdomain B"/>
    <property type="match status" value="1"/>
</dbReference>
<dbReference type="Gene3D" id="2.130.10.10">
    <property type="entry name" value="YVTN repeat-like/Quinoprotein amine dehydrogenase"/>
    <property type="match status" value="1"/>
</dbReference>
<dbReference type="Pfam" id="PF01345">
    <property type="entry name" value="DUF11"/>
    <property type="match status" value="1"/>
</dbReference>
<reference evidence="6" key="1">
    <citation type="journal article" date="2009" name="ISME J.">
        <title>The genome sequence of the psychrophilic archaeon, Methanococcoides burtonii: the role of genome evolution in cold adaptation.</title>
        <authorList>
            <person name="Allen M.A."/>
            <person name="Lauro F.M."/>
            <person name="Williams T.J."/>
            <person name="Burg D."/>
            <person name="Siddiqui K.S."/>
            <person name="De Francisci D."/>
            <person name="Chong K.W."/>
            <person name="Pilak O."/>
            <person name="Chew H.H."/>
            <person name="De Maere M.Z."/>
            <person name="Ting L."/>
            <person name="Katrib M."/>
            <person name="Ng C."/>
            <person name="Sowers K.R."/>
            <person name="Galperin M.Y."/>
            <person name="Anderson I.J."/>
            <person name="Ivanova N."/>
            <person name="Dalin E."/>
            <person name="Martinez M."/>
            <person name="Lapidus A."/>
            <person name="Hauser L."/>
            <person name="Land M."/>
            <person name="Thomas T."/>
            <person name="Cavicchioli R."/>
        </authorList>
    </citation>
    <scope>NUCLEOTIDE SEQUENCE [LARGE SCALE GENOMIC DNA]</scope>
    <source>
        <strain evidence="6">DSM 6242 / NBRC 107633 / OCM 468 / ACE-M</strain>
    </source>
</reference>
<dbReference type="InterPro" id="IPR047589">
    <property type="entry name" value="DUF11_rpt"/>
</dbReference>
<organism evidence="5 6">
    <name type="scientific">Methanococcoides burtonii (strain DSM 6242 / NBRC 107633 / OCM 468 / ACE-M)</name>
    <dbReference type="NCBI Taxonomy" id="259564"/>
    <lineage>
        <taxon>Archaea</taxon>
        <taxon>Methanobacteriati</taxon>
        <taxon>Methanobacteriota</taxon>
        <taxon>Stenosarchaea group</taxon>
        <taxon>Methanomicrobia</taxon>
        <taxon>Methanosarcinales</taxon>
        <taxon>Methanosarcinaceae</taxon>
        <taxon>Methanococcoides</taxon>
    </lineage>
</organism>
<keyword evidence="2" id="KW-1133">Transmembrane helix</keyword>
<sequence length="444" mass="46471">MKLKYMALLVALIVVMGAGAASAKSLYVLSNTNSASSPIQAYDVNVAGISYQATHNTGSGWGEVGVAIDSNSGYLFITHESSGQLYLVNGTTMTAAGTVTAPGASNLAGIVVDEEKQRVYAVNRGTSNLYVYDWDSSAKTLIAVTGSPFTLTGANAYGIALDEANDLLYVASYNNIVRYYDTATWTQQGTITLGQKAIGIAVEDGKYLYTGSGFAGSNVLSQYDLVAKTESNITNTYGIMGLAVDQETGRVYATTGYTGDMVQVFDSSLTLIDSTGDIGDPTGLCVPRTGVSYNPLGFDKDDGSTSVVAGSQITYNLSYINTNPTGVTNVEITDTIPVGTTFVSATGSYVESAGVVTWTIGDLVSGESGSVTMTVQESSGVLRTITNDATIDSDQTPQTTQSDMTEVVGNGNGNGNEIPEFPTVALPIAAIIGLAFFFQRRKNE</sequence>
<gene>
    <name evidence="5" type="ordered locus">Mbur_0059</name>
</gene>
<feature type="compositionally biased region" description="Polar residues" evidence="1">
    <location>
        <begin position="391"/>
        <end position="404"/>
    </location>
</feature>
<feature type="domain" description="DUF11" evidence="3">
    <location>
        <begin position="303"/>
        <end position="400"/>
    </location>
</feature>
<dbReference type="PANTHER" id="PTHR47197">
    <property type="entry name" value="PROTEIN NIRF"/>
    <property type="match status" value="1"/>
</dbReference>
<evidence type="ECO:0000313" key="5">
    <source>
        <dbReference type="EMBL" id="ABE51081.1"/>
    </source>
</evidence>
<dbReference type="GeneID" id="60552819"/>
<evidence type="ECO:0000256" key="2">
    <source>
        <dbReference type="SAM" id="Phobius"/>
    </source>
</evidence>
<protein>
    <submittedName>
        <fullName evidence="5">Uncharacterized protein</fullName>
    </submittedName>
</protein>
<dbReference type="AlphaFoldDB" id="Q12ZP5"/>
<dbReference type="SUPFAM" id="SSF75011">
    <property type="entry name" value="3-carboxy-cis,cis-mucoante lactonizing enzyme"/>
    <property type="match status" value="1"/>
</dbReference>
<dbReference type="InterPro" id="IPR015943">
    <property type="entry name" value="WD40/YVTN_repeat-like_dom_sf"/>
</dbReference>
<evidence type="ECO:0000313" key="6">
    <source>
        <dbReference type="Proteomes" id="UP000001979"/>
    </source>
</evidence>
<dbReference type="InterPro" id="IPR051200">
    <property type="entry name" value="Host-pathogen_enzymatic-act"/>
</dbReference>
<dbReference type="KEGG" id="mbu:Mbur_0059"/>
<dbReference type="Pfam" id="PF26596">
    <property type="entry name" value="PEF-CTERM_ARCH"/>
    <property type="match status" value="1"/>
</dbReference>
<feature type="transmembrane region" description="Helical" evidence="2">
    <location>
        <begin position="421"/>
        <end position="438"/>
    </location>
</feature>
<dbReference type="InterPro" id="IPR017474">
    <property type="entry name" value="PEF_CTERM_C"/>
</dbReference>